<evidence type="ECO:0000256" key="2">
    <source>
        <dbReference type="ARBA" id="ARBA00040746"/>
    </source>
</evidence>
<dbReference type="InterPro" id="IPR010342">
    <property type="entry name" value="DUF938"/>
</dbReference>
<dbReference type="Pfam" id="PF06080">
    <property type="entry name" value="DUF938"/>
    <property type="match status" value="1"/>
</dbReference>
<reference evidence="3" key="1">
    <citation type="journal article" date="2022" name="bioRxiv">
        <title>Sequencing and chromosome-scale assembly of the giantPleurodeles waltlgenome.</title>
        <authorList>
            <person name="Brown T."/>
            <person name="Elewa A."/>
            <person name="Iarovenko S."/>
            <person name="Subramanian E."/>
            <person name="Araus A.J."/>
            <person name="Petzold A."/>
            <person name="Susuki M."/>
            <person name="Suzuki K.-i.T."/>
            <person name="Hayashi T."/>
            <person name="Toyoda A."/>
            <person name="Oliveira C."/>
            <person name="Osipova E."/>
            <person name="Leigh N.D."/>
            <person name="Simon A."/>
            <person name="Yun M.H."/>
        </authorList>
    </citation>
    <scope>NUCLEOTIDE SEQUENCE</scope>
    <source>
        <strain evidence="3">20211129_DDA</strain>
        <tissue evidence="3">Liver</tissue>
    </source>
</reference>
<evidence type="ECO:0000313" key="4">
    <source>
        <dbReference type="Proteomes" id="UP001066276"/>
    </source>
</evidence>
<sequence length="244" mass="27132">MKRVPQESEAGEPNILKNVRLGSAREASARLKSRQMRTFRMLAAAAADRNKQPILDVLRGCVDPQAPVVQVLEVASGSGQHTVHFAKALPNVRWQPSEMDKKCIESIASYTSWMKLKNVLPPLLLDSSKSWESWGNLQPNSLDLVVCINMIHITPFQCTKGLFEGAGILLKPGGVLFTYGPYAINGVLTPQSNVDFDRSLRHSNPAWGIRDTNVLQQQAELNGMRLEKMVDMPANNKSLIFRKL</sequence>
<dbReference type="InterPro" id="IPR029063">
    <property type="entry name" value="SAM-dependent_MTases_sf"/>
</dbReference>
<dbReference type="AlphaFoldDB" id="A0AAV7M722"/>
<protein>
    <recommendedName>
        <fullName evidence="2">Methyltransferase-like 26</fullName>
    </recommendedName>
</protein>
<dbReference type="PANTHER" id="PTHR20974:SF2">
    <property type="entry name" value="METHYLTRANSFERASE-LIKE 26"/>
    <property type="match status" value="1"/>
</dbReference>
<comment type="caution">
    <text evidence="3">The sequence shown here is derived from an EMBL/GenBank/DDBJ whole genome shotgun (WGS) entry which is preliminary data.</text>
</comment>
<dbReference type="Gene3D" id="3.40.50.150">
    <property type="entry name" value="Vaccinia Virus protein VP39"/>
    <property type="match status" value="1"/>
</dbReference>
<dbReference type="PANTHER" id="PTHR20974">
    <property type="entry name" value="UPF0585 PROTEIN CG18661"/>
    <property type="match status" value="1"/>
</dbReference>
<dbReference type="Proteomes" id="UP001066276">
    <property type="component" value="Chromosome 10"/>
</dbReference>
<proteinExistence type="inferred from homology"/>
<name>A0AAV7M722_PLEWA</name>
<organism evidence="3 4">
    <name type="scientific">Pleurodeles waltl</name>
    <name type="common">Iberian ribbed newt</name>
    <dbReference type="NCBI Taxonomy" id="8319"/>
    <lineage>
        <taxon>Eukaryota</taxon>
        <taxon>Metazoa</taxon>
        <taxon>Chordata</taxon>
        <taxon>Craniata</taxon>
        <taxon>Vertebrata</taxon>
        <taxon>Euteleostomi</taxon>
        <taxon>Amphibia</taxon>
        <taxon>Batrachia</taxon>
        <taxon>Caudata</taxon>
        <taxon>Salamandroidea</taxon>
        <taxon>Salamandridae</taxon>
        <taxon>Pleurodelinae</taxon>
        <taxon>Pleurodeles</taxon>
    </lineage>
</organism>
<dbReference type="EMBL" id="JANPWB010000014">
    <property type="protein sequence ID" value="KAJ1097683.1"/>
    <property type="molecule type" value="Genomic_DNA"/>
</dbReference>
<keyword evidence="4" id="KW-1185">Reference proteome</keyword>
<accession>A0AAV7M722</accession>
<gene>
    <name evidence="3" type="ORF">NDU88_002800</name>
</gene>
<evidence type="ECO:0000256" key="1">
    <source>
        <dbReference type="ARBA" id="ARBA00008308"/>
    </source>
</evidence>
<dbReference type="SUPFAM" id="SSF53335">
    <property type="entry name" value="S-adenosyl-L-methionine-dependent methyltransferases"/>
    <property type="match status" value="1"/>
</dbReference>
<evidence type="ECO:0000313" key="3">
    <source>
        <dbReference type="EMBL" id="KAJ1097683.1"/>
    </source>
</evidence>
<comment type="similarity">
    <text evidence="1">Belongs to the UPF0585 family.</text>
</comment>